<reference evidence="1" key="1">
    <citation type="submission" date="2023-06" db="EMBL/GenBank/DDBJ databases">
        <authorList>
            <person name="Kurt Z."/>
        </authorList>
    </citation>
    <scope>NUCLEOTIDE SEQUENCE</scope>
</reference>
<accession>A0AA86U9D1</accession>
<dbReference type="Proteomes" id="UP001642409">
    <property type="component" value="Unassembled WGS sequence"/>
</dbReference>
<keyword evidence="3" id="KW-1185">Reference proteome</keyword>
<reference evidence="2 3" key="2">
    <citation type="submission" date="2024-07" db="EMBL/GenBank/DDBJ databases">
        <authorList>
            <person name="Akdeniz Z."/>
        </authorList>
    </citation>
    <scope>NUCLEOTIDE SEQUENCE [LARGE SCALE GENOMIC DNA]</scope>
</reference>
<name>A0AA86U9D1_9EUKA</name>
<organism evidence="1">
    <name type="scientific">Hexamita inflata</name>
    <dbReference type="NCBI Taxonomy" id="28002"/>
    <lineage>
        <taxon>Eukaryota</taxon>
        <taxon>Metamonada</taxon>
        <taxon>Diplomonadida</taxon>
        <taxon>Hexamitidae</taxon>
        <taxon>Hexamitinae</taxon>
        <taxon>Hexamita</taxon>
    </lineage>
</organism>
<evidence type="ECO:0000313" key="1">
    <source>
        <dbReference type="EMBL" id="CAI9943871.1"/>
    </source>
</evidence>
<proteinExistence type="predicted"/>
<sequence>MPFTILTNDSTLEINWSDDDSATKLNIDQLNQDYEMININGANNNEFFDYQILNRTKSLGIYQCVIDLSQIKGHINYISLTECTCLNNFSECSTNYLYIQDAKLKVTQLKLIQIEYLSTSFTEKFQFDLYNCNELTYKLNNLSLIKQNIDLTQLQGSWKVVQFDNCIFSGQVDNNLFKAKDVNLMINEENCRNNLDALENLVCNQFYLSQTEHDDLQHQIFPSLTMSNENNQKFEIFAYFENSTIDLSKISPNWHNLSFFNCKLIGDSSTYISKFTRTAIDIKCNQQYGAFDLNPLQGIEAILDLEFANNQIDLQLLQECKPAKVKLFNYKLDIESLCGTWNILWLQQCNIQQTEISTKVVANQIRLSTLNSLDSTLFNYFVTQKFEVTQTTKVTSYPNACELAVTCSSLNITQANDTIKHLSLNDVELVRFSILQLRSLESFNINTARDDPSYKTKECILSFLRHKKKNANRIKNFETRIINEQKRINAKIIRVERLKNCFKGCQVLKRICSDNE</sequence>
<evidence type="ECO:0000313" key="3">
    <source>
        <dbReference type="Proteomes" id="UP001642409"/>
    </source>
</evidence>
<dbReference type="EMBL" id="CAXDID020000135">
    <property type="protein sequence ID" value="CAL6036822.1"/>
    <property type="molecule type" value="Genomic_DNA"/>
</dbReference>
<evidence type="ECO:0000313" key="2">
    <source>
        <dbReference type="EMBL" id="CAL6036822.1"/>
    </source>
</evidence>
<comment type="caution">
    <text evidence="1">The sequence shown here is derived from an EMBL/GenBank/DDBJ whole genome shotgun (WGS) entry which is preliminary data.</text>
</comment>
<protein>
    <submittedName>
        <fullName evidence="2">Hypothetical_protein</fullName>
    </submittedName>
</protein>
<gene>
    <name evidence="1" type="ORF">HINF_LOCUS31516</name>
    <name evidence="2" type="ORF">HINF_LOCUS36593</name>
</gene>
<dbReference type="AlphaFoldDB" id="A0AA86U9D1"/>
<dbReference type="EMBL" id="CATOUU010000720">
    <property type="protein sequence ID" value="CAI9943871.1"/>
    <property type="molecule type" value="Genomic_DNA"/>
</dbReference>